<dbReference type="InterPro" id="IPR022271">
    <property type="entry name" value="Lipocalin_ApoD"/>
</dbReference>
<name>A0A520LN92_9GAMM</name>
<dbReference type="SUPFAM" id="SSF50814">
    <property type="entry name" value="Lipocalins"/>
    <property type="match status" value="1"/>
</dbReference>
<keyword evidence="2" id="KW-0446">Lipid-binding</keyword>
<dbReference type="Pfam" id="PF08212">
    <property type="entry name" value="Lipocalin_2"/>
    <property type="match status" value="1"/>
</dbReference>
<dbReference type="PROSITE" id="PS51257">
    <property type="entry name" value="PROKAR_LIPOPROTEIN"/>
    <property type="match status" value="1"/>
</dbReference>
<evidence type="ECO:0000256" key="1">
    <source>
        <dbReference type="ARBA" id="ARBA00006889"/>
    </source>
</evidence>
<dbReference type="EMBL" id="SHBO01000009">
    <property type="protein sequence ID" value="RZO07804.1"/>
    <property type="molecule type" value="Genomic_DNA"/>
</dbReference>
<proteinExistence type="inferred from homology"/>
<comment type="subunit">
    <text evidence="2">Homodimer.</text>
</comment>
<dbReference type="CDD" id="cd19438">
    <property type="entry name" value="lipocalin_Blc-like"/>
    <property type="match status" value="1"/>
</dbReference>
<dbReference type="Gene3D" id="2.40.128.20">
    <property type="match status" value="1"/>
</dbReference>
<keyword evidence="2" id="KW-0998">Cell outer membrane</keyword>
<reference evidence="4 5" key="1">
    <citation type="submission" date="2019-02" db="EMBL/GenBank/DDBJ databases">
        <title>Prokaryotic population dynamics and viral predation in marine succession experiment using metagenomics: the confinement effect.</title>
        <authorList>
            <person name="Haro-Moreno J.M."/>
            <person name="Rodriguez-Valera F."/>
            <person name="Lopez-Perez M."/>
        </authorList>
    </citation>
    <scope>NUCLEOTIDE SEQUENCE [LARGE SCALE GENOMIC DNA]</scope>
    <source>
        <strain evidence="4">MED-G169</strain>
    </source>
</reference>
<dbReference type="AlphaFoldDB" id="A0A520LN92"/>
<comment type="subcellular location">
    <subcellularLocation>
        <location evidence="2">Cell outer membrane</location>
    </subcellularLocation>
</comment>
<comment type="caution">
    <text evidence="4">The sequence shown here is derived from an EMBL/GenBank/DDBJ whole genome shotgun (WGS) entry which is preliminary data.</text>
</comment>
<dbReference type="Proteomes" id="UP000318148">
    <property type="component" value="Unassembled WGS sequence"/>
</dbReference>
<comment type="similarity">
    <text evidence="1 2">Belongs to the calycin superfamily. Lipocalin family.</text>
</comment>
<dbReference type="InterPro" id="IPR000566">
    <property type="entry name" value="Lipocln_cytosolic_FA-bd_dom"/>
</dbReference>
<evidence type="ECO:0000313" key="4">
    <source>
        <dbReference type="EMBL" id="RZO07804.1"/>
    </source>
</evidence>
<evidence type="ECO:0000313" key="5">
    <source>
        <dbReference type="Proteomes" id="UP000318148"/>
    </source>
</evidence>
<dbReference type="PANTHER" id="PTHR10612:SF34">
    <property type="entry name" value="APOLIPOPROTEIN D"/>
    <property type="match status" value="1"/>
</dbReference>
<dbReference type="PANTHER" id="PTHR10612">
    <property type="entry name" value="APOLIPOPROTEIN D"/>
    <property type="match status" value="1"/>
</dbReference>
<dbReference type="InterPro" id="IPR047202">
    <property type="entry name" value="Lipocalin_Blc-like_dom"/>
</dbReference>
<dbReference type="InterPro" id="IPR002446">
    <property type="entry name" value="Lipocalin_bac"/>
</dbReference>
<dbReference type="GO" id="GO:0008289">
    <property type="term" value="F:lipid binding"/>
    <property type="evidence" value="ECO:0007669"/>
    <property type="project" value="UniProtKB-UniRule"/>
</dbReference>
<dbReference type="PRINTS" id="PR01171">
    <property type="entry name" value="BCTLIPOCALIN"/>
</dbReference>
<keyword evidence="2" id="KW-0472">Membrane</keyword>
<sequence length="187" mass="21322">MRHILNGNLQIILLFFILSGCTSKPETVLPVTNFSLDSYLGVWHEIARIDNRFERGLTDVTATYANRNDGGIEVLNRGYHLESNQWKEATGKAYFLEDQSIGHLKVSFFGPFYSSYLIFEYSEGSYAYVTGNSYEYLWLLSRTKVVSKTVIDKFISKANSLGFDTSKLIYNASYFDQKPTLSGEELL</sequence>
<evidence type="ECO:0000256" key="2">
    <source>
        <dbReference type="PIRNR" id="PIRNR036893"/>
    </source>
</evidence>
<organism evidence="4 5">
    <name type="scientific">SAR92 clade bacterium</name>
    <dbReference type="NCBI Taxonomy" id="2315479"/>
    <lineage>
        <taxon>Bacteria</taxon>
        <taxon>Pseudomonadati</taxon>
        <taxon>Pseudomonadota</taxon>
        <taxon>Gammaproteobacteria</taxon>
        <taxon>Cellvibrionales</taxon>
        <taxon>Porticoccaceae</taxon>
        <taxon>SAR92 clade</taxon>
    </lineage>
</organism>
<dbReference type="PIRSF" id="PIRSF036893">
    <property type="entry name" value="Lipocalin_ApoD"/>
    <property type="match status" value="1"/>
</dbReference>
<comment type="function">
    <text evidence="2">Involved in the storage or transport of lipids necessary for membrane maintenance under stressful conditions. Displays a binding preference for lysophospholipids.</text>
</comment>
<feature type="domain" description="Lipocalin/cytosolic fatty-acid binding" evidence="3">
    <location>
        <begin position="36"/>
        <end position="171"/>
    </location>
</feature>
<protein>
    <recommendedName>
        <fullName evidence="2">Outer membrane lipoprotein Blc</fullName>
    </recommendedName>
</protein>
<dbReference type="GO" id="GO:0006950">
    <property type="term" value="P:response to stress"/>
    <property type="evidence" value="ECO:0007669"/>
    <property type="project" value="UniProtKB-ARBA"/>
</dbReference>
<dbReference type="GO" id="GO:0009279">
    <property type="term" value="C:cell outer membrane"/>
    <property type="evidence" value="ECO:0007669"/>
    <property type="project" value="UniProtKB-SubCell"/>
</dbReference>
<evidence type="ECO:0000259" key="3">
    <source>
        <dbReference type="Pfam" id="PF08212"/>
    </source>
</evidence>
<keyword evidence="2" id="KW-0449">Lipoprotein</keyword>
<accession>A0A520LN92</accession>
<gene>
    <name evidence="4" type="ORF">EVB02_01325</name>
</gene>
<dbReference type="InterPro" id="IPR012674">
    <property type="entry name" value="Calycin"/>
</dbReference>